<dbReference type="EMBL" id="BKCJ011309723">
    <property type="protein sequence ID" value="GFD18787.1"/>
    <property type="molecule type" value="Genomic_DNA"/>
</dbReference>
<dbReference type="AlphaFoldDB" id="A0A699U8J8"/>
<protein>
    <submittedName>
        <fullName evidence="1">Uncharacterized protein</fullName>
    </submittedName>
</protein>
<evidence type="ECO:0000313" key="1">
    <source>
        <dbReference type="EMBL" id="GFD18787.1"/>
    </source>
</evidence>
<proteinExistence type="predicted"/>
<feature type="non-terminal residue" evidence="1">
    <location>
        <position position="1"/>
    </location>
</feature>
<gene>
    <name evidence="1" type="ORF">Tci_890756</name>
</gene>
<name>A0A699U8J8_TANCI</name>
<organism evidence="1">
    <name type="scientific">Tanacetum cinerariifolium</name>
    <name type="common">Dalmatian daisy</name>
    <name type="synonym">Chrysanthemum cinerariifolium</name>
    <dbReference type="NCBI Taxonomy" id="118510"/>
    <lineage>
        <taxon>Eukaryota</taxon>
        <taxon>Viridiplantae</taxon>
        <taxon>Streptophyta</taxon>
        <taxon>Embryophyta</taxon>
        <taxon>Tracheophyta</taxon>
        <taxon>Spermatophyta</taxon>
        <taxon>Magnoliopsida</taxon>
        <taxon>eudicotyledons</taxon>
        <taxon>Gunneridae</taxon>
        <taxon>Pentapetalae</taxon>
        <taxon>asterids</taxon>
        <taxon>campanulids</taxon>
        <taxon>Asterales</taxon>
        <taxon>Asteraceae</taxon>
        <taxon>Asteroideae</taxon>
        <taxon>Anthemideae</taxon>
        <taxon>Anthemidinae</taxon>
        <taxon>Tanacetum</taxon>
    </lineage>
</organism>
<accession>A0A699U8J8</accession>
<comment type="caution">
    <text evidence="1">The sequence shown here is derived from an EMBL/GenBank/DDBJ whole genome shotgun (WGS) entry which is preliminary data.</text>
</comment>
<reference evidence="1" key="1">
    <citation type="journal article" date="2019" name="Sci. Rep.">
        <title>Draft genome of Tanacetum cinerariifolium, the natural source of mosquito coil.</title>
        <authorList>
            <person name="Yamashiro T."/>
            <person name="Shiraishi A."/>
            <person name="Satake H."/>
            <person name="Nakayama K."/>
        </authorList>
    </citation>
    <scope>NUCLEOTIDE SEQUENCE</scope>
</reference>
<sequence length="65" mass="7554">VCRGMIDHLAPPGFFSQLQAMDYEQLLAKYSVGVARQACFSTEVRMRLEYELRGRQKLEERCAQQ</sequence>